<organism evidence="1 2">
    <name type="scientific">Lacrimispora xylanisolvens</name>
    <dbReference type="NCBI Taxonomy" id="384636"/>
    <lineage>
        <taxon>Bacteria</taxon>
        <taxon>Bacillati</taxon>
        <taxon>Bacillota</taxon>
        <taxon>Clostridia</taxon>
        <taxon>Lachnospirales</taxon>
        <taxon>Lachnospiraceae</taxon>
        <taxon>Lacrimispora</taxon>
    </lineage>
</organism>
<evidence type="ECO:0000313" key="1">
    <source>
        <dbReference type="EMBL" id="PPK81256.1"/>
    </source>
</evidence>
<protein>
    <submittedName>
        <fullName evidence="1">Putative repeat protein (TIGR04076 family)</fullName>
    </submittedName>
</protein>
<dbReference type="EMBL" id="PTJA01000004">
    <property type="protein sequence ID" value="PPK81256.1"/>
    <property type="molecule type" value="Genomic_DNA"/>
</dbReference>
<dbReference type="AlphaFoldDB" id="A0A2S6HTY5"/>
<dbReference type="Proteomes" id="UP000237749">
    <property type="component" value="Unassembled WGS sequence"/>
</dbReference>
<evidence type="ECO:0000313" key="2">
    <source>
        <dbReference type="Proteomes" id="UP000237749"/>
    </source>
</evidence>
<dbReference type="NCBIfam" id="TIGR04076">
    <property type="entry name" value="TIGR04076 family protein"/>
    <property type="match status" value="1"/>
</dbReference>
<proteinExistence type="predicted"/>
<keyword evidence="2" id="KW-1185">Reference proteome</keyword>
<gene>
    <name evidence="1" type="ORF">BXY41_10455</name>
</gene>
<dbReference type="InterPro" id="IPR023811">
    <property type="entry name" value="CHP04076"/>
</dbReference>
<name>A0A2S6HTY5_9FIRM</name>
<sequence>MPQIKITIMESKCRGGYHKAGESFYVTDLCPPICHELWNSAYPMIYALQNGAVLDYGEGKDTQFDIKCPDGGRVILHGELVKN</sequence>
<accession>A0A2S6HTY5</accession>
<reference evidence="1 2" key="1">
    <citation type="submission" date="2018-02" db="EMBL/GenBank/DDBJ databases">
        <title>Genomic Encyclopedia of Archaeal and Bacterial Type Strains, Phase II (KMG-II): from individual species to whole genera.</title>
        <authorList>
            <person name="Goeker M."/>
        </authorList>
    </citation>
    <scope>NUCLEOTIDE SEQUENCE [LARGE SCALE GENOMIC DNA]</scope>
    <source>
        <strain evidence="1 2">DSM 3808</strain>
    </source>
</reference>
<dbReference type="OrthoDB" id="1711134at2"/>
<dbReference type="RefSeq" id="WP_104436360.1">
    <property type="nucleotide sequence ID" value="NZ_PTJA01000004.1"/>
</dbReference>
<comment type="caution">
    <text evidence="1">The sequence shown here is derived from an EMBL/GenBank/DDBJ whole genome shotgun (WGS) entry which is preliminary data.</text>
</comment>